<organism evidence="2">
    <name type="scientific">Pundamilia nyererei</name>
    <dbReference type="NCBI Taxonomy" id="303518"/>
    <lineage>
        <taxon>Eukaryota</taxon>
        <taxon>Metazoa</taxon>
        <taxon>Chordata</taxon>
        <taxon>Craniata</taxon>
        <taxon>Vertebrata</taxon>
        <taxon>Euteleostomi</taxon>
        <taxon>Actinopterygii</taxon>
        <taxon>Neopterygii</taxon>
        <taxon>Teleostei</taxon>
        <taxon>Neoteleostei</taxon>
        <taxon>Acanthomorphata</taxon>
        <taxon>Ovalentaria</taxon>
        <taxon>Cichlomorphae</taxon>
        <taxon>Cichliformes</taxon>
        <taxon>Cichlidae</taxon>
        <taxon>African cichlids</taxon>
        <taxon>Pseudocrenilabrinae</taxon>
        <taxon>Haplochromini</taxon>
        <taxon>Pundamilia</taxon>
    </lineage>
</organism>
<sequence length="154" mass="18126">VLGPPCLSMLRYLLIECPISDLHIDFMLHNTGVCPYCCQWLHPDNHHVRLRPKQRPSARVKSVLLRKARGKRLSLVQKNLLCRFQKSSSVLVRRQTNYKSKHLIMCFTALQHIVQEYNGSDNSKPRQHKVLYIKHAGPKEHKRKAHMYLQRIKK</sequence>
<name>A0A3B4FRE9_9CICH</name>
<dbReference type="GeneTree" id="ENSGT00940000181357"/>
<dbReference type="Ensembl" id="ENSPNYT00000012131.1">
    <property type="protein sequence ID" value="ENSPNYP00000011846.1"/>
    <property type="gene ID" value="ENSPNYG00000008984.1"/>
</dbReference>
<protein>
    <submittedName>
        <fullName evidence="2">Uncharacterized protein</fullName>
    </submittedName>
</protein>
<evidence type="ECO:0000313" key="2">
    <source>
        <dbReference type="Ensembl" id="ENSPNYP00000011846.1"/>
    </source>
</evidence>
<comment type="similarity">
    <text evidence="1">Belongs to the UPF0711 family.</text>
</comment>
<dbReference type="Pfam" id="PF15719">
    <property type="entry name" value="Rmp24-like"/>
    <property type="match status" value="1"/>
</dbReference>
<accession>A0A3B4FRE9</accession>
<dbReference type="PANTHER" id="PTHR31402">
    <property type="entry name" value="UPF0711 PROTEIN C18ORF21"/>
    <property type="match status" value="1"/>
</dbReference>
<reference evidence="2" key="1">
    <citation type="submission" date="2023-09" db="UniProtKB">
        <authorList>
            <consortium name="Ensembl"/>
        </authorList>
    </citation>
    <scope>IDENTIFICATION</scope>
</reference>
<dbReference type="STRING" id="303518.ENSPNYP00000011846"/>
<dbReference type="AlphaFoldDB" id="A0A3B4FRE9"/>
<dbReference type="InterPro" id="IPR029779">
    <property type="entry name" value="Rmp24-like"/>
</dbReference>
<proteinExistence type="inferred from homology"/>
<dbReference type="PANTHER" id="PTHR31402:SF2">
    <property type="entry name" value="UPF0711 PROTEIN C18ORF21"/>
    <property type="match status" value="1"/>
</dbReference>
<evidence type="ECO:0000256" key="1">
    <source>
        <dbReference type="ARBA" id="ARBA00006160"/>
    </source>
</evidence>